<evidence type="ECO:0000313" key="1">
    <source>
        <dbReference type="EMBL" id="QPL55849.1"/>
    </source>
</evidence>
<dbReference type="AlphaFoldDB" id="A0AAJ4IFX6"/>
<dbReference type="EMBL" id="CP065218">
    <property type="protein sequence ID" value="QPL55849.1"/>
    <property type="molecule type" value="Genomic_DNA"/>
</dbReference>
<reference evidence="1 2" key="1">
    <citation type="submission" date="2020-11" db="EMBL/GenBank/DDBJ databases">
        <title>Complete and Circularized Genome Assembly of a human isolate of Vibrio navarrensis biotype pommerensis with MiSeq and MinION Sequence Data.</title>
        <authorList>
            <person name="Schwartz K."/>
            <person name="Borowiak M."/>
            <person name="Deneke C."/>
            <person name="Balau V."/>
            <person name="Metelmann C."/>
            <person name="Strauch E."/>
        </authorList>
    </citation>
    <scope>NUCLEOTIDE SEQUENCE [LARGE SCALE GENOMIC DNA]</scope>
    <source>
        <strain evidence="1 2">20-VB00237</strain>
    </source>
</reference>
<proteinExistence type="predicted"/>
<accession>A0AAJ4IFX6</accession>
<name>A0AAJ4IFX6_9VIBR</name>
<gene>
    <name evidence="1" type="ORF">I3X05_17140</name>
</gene>
<dbReference type="Proteomes" id="UP000594435">
    <property type="component" value="Chromosome 2"/>
</dbReference>
<protein>
    <submittedName>
        <fullName evidence="1">Uncharacterized protein</fullName>
    </submittedName>
</protein>
<evidence type="ECO:0000313" key="2">
    <source>
        <dbReference type="Proteomes" id="UP000594435"/>
    </source>
</evidence>
<dbReference type="RefSeq" id="WP_139046356.1">
    <property type="nucleotide sequence ID" value="NZ_CP065218.1"/>
</dbReference>
<organism evidence="1 2">
    <name type="scientific">Vibrio navarrensis</name>
    <dbReference type="NCBI Taxonomy" id="29495"/>
    <lineage>
        <taxon>Bacteria</taxon>
        <taxon>Pseudomonadati</taxon>
        <taxon>Pseudomonadota</taxon>
        <taxon>Gammaproteobacteria</taxon>
        <taxon>Vibrionales</taxon>
        <taxon>Vibrionaceae</taxon>
        <taxon>Vibrio</taxon>
    </lineage>
</organism>
<sequence length="62" mass="7251">MRQLDQIWRTDVTDGEIDTAKGQLQTLRTAYERTPKSDTLRLDKLKYLLNKSTVEIELLEKA</sequence>